<feature type="compositionally biased region" description="Low complexity" evidence="6">
    <location>
        <begin position="272"/>
        <end position="293"/>
    </location>
</feature>
<keyword evidence="2 5" id="KW-0812">Transmembrane</keyword>
<evidence type="ECO:0000256" key="7">
    <source>
        <dbReference type="SAM" id="Phobius"/>
    </source>
</evidence>
<feature type="transmembrane region" description="Helical" evidence="7">
    <location>
        <begin position="196"/>
        <end position="215"/>
    </location>
</feature>
<comment type="caution">
    <text evidence="9">The sequence shown here is derived from an EMBL/GenBank/DDBJ whole genome shotgun (WGS) entry which is preliminary data.</text>
</comment>
<keyword evidence="10" id="KW-1185">Reference proteome</keyword>
<feature type="transmembrane region" description="Helical" evidence="7">
    <location>
        <begin position="135"/>
        <end position="151"/>
    </location>
</feature>
<dbReference type="Proteomes" id="UP001642464">
    <property type="component" value="Unassembled WGS sequence"/>
</dbReference>
<comment type="subcellular location">
    <subcellularLocation>
        <location evidence="1">Membrane</location>
        <topology evidence="1">Multi-pass membrane protein</topology>
    </subcellularLocation>
</comment>
<keyword evidence="4 5" id="KW-0472">Membrane</keyword>
<accession>A0ABP0NEX0</accession>
<dbReference type="Pfam" id="PF03798">
    <property type="entry name" value="TRAM_LAG1_CLN8"/>
    <property type="match status" value="1"/>
</dbReference>
<gene>
    <name evidence="9" type="ORF">SCF082_LOCUS32172</name>
</gene>
<dbReference type="EMBL" id="CAXAMM010027731">
    <property type="protein sequence ID" value="CAK9061427.1"/>
    <property type="molecule type" value="Genomic_DNA"/>
</dbReference>
<protein>
    <submittedName>
        <fullName evidence="9">TLC domain-containing protein 4 C (Transmembrane protein 56 homolog C)</fullName>
    </submittedName>
</protein>
<dbReference type="PROSITE" id="PS50922">
    <property type="entry name" value="TLC"/>
    <property type="match status" value="1"/>
</dbReference>
<feature type="transmembrane region" description="Helical" evidence="7">
    <location>
        <begin position="70"/>
        <end position="93"/>
    </location>
</feature>
<evidence type="ECO:0000256" key="3">
    <source>
        <dbReference type="ARBA" id="ARBA00022989"/>
    </source>
</evidence>
<evidence type="ECO:0000256" key="6">
    <source>
        <dbReference type="SAM" id="MobiDB-lite"/>
    </source>
</evidence>
<evidence type="ECO:0000259" key="8">
    <source>
        <dbReference type="PROSITE" id="PS50922"/>
    </source>
</evidence>
<evidence type="ECO:0000313" key="9">
    <source>
        <dbReference type="EMBL" id="CAK9061427.1"/>
    </source>
</evidence>
<dbReference type="PANTHER" id="PTHR13439:SF0">
    <property type="entry name" value="TOPOISOMERASE I DAMAGE AFFECTED PROTEIN 4"/>
    <property type="match status" value="1"/>
</dbReference>
<feature type="domain" description="TLC" evidence="8">
    <location>
        <begin position="65"/>
        <end position="265"/>
    </location>
</feature>
<feature type="non-terminal residue" evidence="9">
    <location>
        <position position="1"/>
    </location>
</feature>
<dbReference type="SMART" id="SM00724">
    <property type="entry name" value="TLC"/>
    <property type="match status" value="1"/>
</dbReference>
<feature type="transmembrane region" description="Helical" evidence="7">
    <location>
        <begin position="32"/>
        <end position="50"/>
    </location>
</feature>
<feature type="transmembrane region" description="Helical" evidence="7">
    <location>
        <begin position="235"/>
        <end position="253"/>
    </location>
</feature>
<evidence type="ECO:0000256" key="4">
    <source>
        <dbReference type="ARBA" id="ARBA00023136"/>
    </source>
</evidence>
<organism evidence="9 10">
    <name type="scientific">Durusdinium trenchii</name>
    <dbReference type="NCBI Taxonomy" id="1381693"/>
    <lineage>
        <taxon>Eukaryota</taxon>
        <taxon>Sar</taxon>
        <taxon>Alveolata</taxon>
        <taxon>Dinophyceae</taxon>
        <taxon>Suessiales</taxon>
        <taxon>Symbiodiniaceae</taxon>
        <taxon>Durusdinium</taxon>
    </lineage>
</organism>
<feature type="region of interest" description="Disordered" evidence="6">
    <location>
        <begin position="264"/>
        <end position="293"/>
    </location>
</feature>
<sequence length="293" mass="32854">RVMMLHENATWVEHGLAYAGQAGSHVQLQRMIMSYAFFVVLHAAVMVPIMRSWVGEKKFNALPSNDQYRLGGYGVSMFHAVVGVAFASFLLVFDTNINEDHLNGHSDGSMSLLAFTAAYFMWDFGMVFRMPEIEMSMVVHHVIGIITVLTLTHPCFLFYGICCVMFEASTPFLSMRKILLMRGYKGTRILGHIEKLFGISFLLCRVIFGIPMVLYAFVEGTNLLLEGAIPYPSKYVILLTTCWIQTFLNCFWFHKIVKMGLKSSTKAGGESPATATTRTPDADADNNNNKKTL</sequence>
<dbReference type="InterPro" id="IPR050846">
    <property type="entry name" value="TLCD"/>
</dbReference>
<evidence type="ECO:0000256" key="1">
    <source>
        <dbReference type="ARBA" id="ARBA00004141"/>
    </source>
</evidence>
<evidence type="ECO:0000256" key="5">
    <source>
        <dbReference type="PROSITE-ProRule" id="PRU00205"/>
    </source>
</evidence>
<evidence type="ECO:0000313" key="10">
    <source>
        <dbReference type="Proteomes" id="UP001642464"/>
    </source>
</evidence>
<name>A0ABP0NEX0_9DINO</name>
<reference evidence="9 10" key="1">
    <citation type="submission" date="2024-02" db="EMBL/GenBank/DDBJ databases">
        <authorList>
            <person name="Chen Y."/>
            <person name="Shah S."/>
            <person name="Dougan E. K."/>
            <person name="Thang M."/>
            <person name="Chan C."/>
        </authorList>
    </citation>
    <scope>NUCLEOTIDE SEQUENCE [LARGE SCALE GENOMIC DNA]</scope>
</reference>
<feature type="transmembrane region" description="Helical" evidence="7">
    <location>
        <begin position="108"/>
        <end position="128"/>
    </location>
</feature>
<proteinExistence type="predicted"/>
<dbReference type="InterPro" id="IPR006634">
    <property type="entry name" value="TLC-dom"/>
</dbReference>
<keyword evidence="3 7" id="KW-1133">Transmembrane helix</keyword>
<evidence type="ECO:0000256" key="2">
    <source>
        <dbReference type="ARBA" id="ARBA00022692"/>
    </source>
</evidence>
<dbReference type="PANTHER" id="PTHR13439">
    <property type="entry name" value="CT120 PROTEIN"/>
    <property type="match status" value="1"/>
</dbReference>